<keyword evidence="1 2" id="KW-0597">Phosphoprotein</keyword>
<dbReference type="GO" id="GO:0000160">
    <property type="term" value="P:phosphorelay signal transduction system"/>
    <property type="evidence" value="ECO:0007669"/>
    <property type="project" value="InterPro"/>
</dbReference>
<dbReference type="Gene3D" id="3.40.50.2300">
    <property type="match status" value="1"/>
</dbReference>
<dbReference type="InterPro" id="IPR001789">
    <property type="entry name" value="Sig_transdc_resp-reg_receiver"/>
</dbReference>
<dbReference type="Pfam" id="PF00072">
    <property type="entry name" value="Response_reg"/>
    <property type="match status" value="1"/>
</dbReference>
<evidence type="ECO:0000313" key="4">
    <source>
        <dbReference type="EMBL" id="RDB35816.1"/>
    </source>
</evidence>
<feature type="domain" description="Response regulatory" evidence="3">
    <location>
        <begin position="10"/>
        <end position="128"/>
    </location>
</feature>
<dbReference type="InterPro" id="IPR050595">
    <property type="entry name" value="Bact_response_regulator"/>
</dbReference>
<dbReference type="Proteomes" id="UP000253934">
    <property type="component" value="Unassembled WGS sequence"/>
</dbReference>
<dbReference type="InterPro" id="IPR011006">
    <property type="entry name" value="CheY-like_superfamily"/>
</dbReference>
<dbReference type="PROSITE" id="PS50110">
    <property type="entry name" value="RESPONSE_REGULATORY"/>
    <property type="match status" value="1"/>
</dbReference>
<reference evidence="4" key="1">
    <citation type="submission" date="2018-04" db="EMBL/GenBank/DDBJ databases">
        <title>Draft genome sequence of the Candidatus Spirobacillus cienkowskii, a pathogen of freshwater Daphnia species, reconstructed from hemolymph metagenomic reads.</title>
        <authorList>
            <person name="Bresciani L."/>
            <person name="Lemos L.N."/>
            <person name="Wale N."/>
            <person name="Lin J.Y."/>
            <person name="Fernandes G.R."/>
            <person name="Duffy M.A."/>
            <person name="Rodrigues J.M."/>
        </authorList>
    </citation>
    <scope>NUCLEOTIDE SEQUENCE [LARGE SCALE GENOMIC DNA]</scope>
    <source>
        <strain evidence="4">Binning01</strain>
    </source>
</reference>
<evidence type="ECO:0000256" key="1">
    <source>
        <dbReference type="ARBA" id="ARBA00022553"/>
    </source>
</evidence>
<dbReference type="EMBL" id="QOVW01000074">
    <property type="protein sequence ID" value="RDB35816.1"/>
    <property type="molecule type" value="Genomic_DNA"/>
</dbReference>
<dbReference type="SMART" id="SM00448">
    <property type="entry name" value="REC"/>
    <property type="match status" value="1"/>
</dbReference>
<gene>
    <name evidence="4" type="ORF">DCC88_08215</name>
</gene>
<sequence>MVLKMGTEKVVILLDDMKEIHLVTKKVIESIGYKVVCCYNVDELITQILANIHSLSLILLDIYMPDKNGFAVMHNIKDRFPKRKFKVVFFTSIKEKKYIMQGMSLKADGFILKPFKIDEFKAKIQKLVNN</sequence>
<comment type="caution">
    <text evidence="4">The sequence shown here is derived from an EMBL/GenBank/DDBJ whole genome shotgun (WGS) entry which is preliminary data.</text>
</comment>
<name>A0A369KXB6_9BACT</name>
<organism evidence="4 5">
    <name type="scientific">Spirobacillus cienkowskii</name>
    <dbReference type="NCBI Taxonomy" id="495820"/>
    <lineage>
        <taxon>Bacteria</taxon>
        <taxon>Pseudomonadati</taxon>
        <taxon>Bdellovibrionota</taxon>
        <taxon>Oligoflexia</taxon>
        <taxon>Silvanigrellales</taxon>
        <taxon>Spirobacillus</taxon>
    </lineage>
</organism>
<dbReference type="PANTHER" id="PTHR44591:SF3">
    <property type="entry name" value="RESPONSE REGULATORY DOMAIN-CONTAINING PROTEIN"/>
    <property type="match status" value="1"/>
</dbReference>
<protein>
    <submittedName>
        <fullName evidence="4">Response regulator</fullName>
    </submittedName>
</protein>
<evidence type="ECO:0000259" key="3">
    <source>
        <dbReference type="PROSITE" id="PS50110"/>
    </source>
</evidence>
<dbReference type="CDD" id="cd00156">
    <property type="entry name" value="REC"/>
    <property type="match status" value="1"/>
</dbReference>
<proteinExistence type="predicted"/>
<accession>A0A369KXB6</accession>
<dbReference type="AlphaFoldDB" id="A0A369KXB6"/>
<dbReference type="PANTHER" id="PTHR44591">
    <property type="entry name" value="STRESS RESPONSE REGULATOR PROTEIN 1"/>
    <property type="match status" value="1"/>
</dbReference>
<feature type="modified residue" description="4-aspartylphosphate" evidence="2">
    <location>
        <position position="61"/>
    </location>
</feature>
<evidence type="ECO:0000256" key="2">
    <source>
        <dbReference type="PROSITE-ProRule" id="PRU00169"/>
    </source>
</evidence>
<keyword evidence="5" id="KW-1185">Reference proteome</keyword>
<dbReference type="SUPFAM" id="SSF52172">
    <property type="entry name" value="CheY-like"/>
    <property type="match status" value="1"/>
</dbReference>
<evidence type="ECO:0000313" key="5">
    <source>
        <dbReference type="Proteomes" id="UP000253934"/>
    </source>
</evidence>